<feature type="transmembrane region" description="Helical" evidence="1">
    <location>
        <begin position="7"/>
        <end position="30"/>
    </location>
</feature>
<dbReference type="Proteomes" id="UP000295497">
    <property type="component" value="Chromosome"/>
</dbReference>
<organism evidence="2 3">
    <name type="scientific">Sorangium cellulosum</name>
    <name type="common">Polyangium cellulosum</name>
    <dbReference type="NCBI Taxonomy" id="56"/>
    <lineage>
        <taxon>Bacteria</taxon>
        <taxon>Pseudomonadati</taxon>
        <taxon>Myxococcota</taxon>
        <taxon>Polyangia</taxon>
        <taxon>Polyangiales</taxon>
        <taxon>Polyangiaceae</taxon>
        <taxon>Sorangium</taxon>
    </lineage>
</organism>
<dbReference type="AlphaFoldDB" id="A0A4P2QRW7"/>
<protein>
    <submittedName>
        <fullName evidence="2">Uncharacterized protein</fullName>
    </submittedName>
</protein>
<evidence type="ECO:0000256" key="1">
    <source>
        <dbReference type="SAM" id="Phobius"/>
    </source>
</evidence>
<evidence type="ECO:0000313" key="2">
    <source>
        <dbReference type="EMBL" id="AUX33047.1"/>
    </source>
</evidence>
<sequence>MSQGQTLTATGTVLGAIGLAGIGAGLVLLLTSPQQGATVALTPAVLPGGGGALLRSGF</sequence>
<keyword evidence="1" id="KW-1133">Transmembrane helix</keyword>
<dbReference type="RefSeq" id="WP_207217946.1">
    <property type="nucleotide sequence ID" value="NZ_CP012672.1"/>
</dbReference>
<dbReference type="EMBL" id="CP012672">
    <property type="protein sequence ID" value="AUX33047.1"/>
    <property type="molecule type" value="Genomic_DNA"/>
</dbReference>
<proteinExistence type="predicted"/>
<keyword evidence="1" id="KW-0812">Transmembrane</keyword>
<accession>A0A4P2QRW7</accession>
<keyword evidence="1" id="KW-0472">Membrane</keyword>
<name>A0A4P2QRW7_SORCE</name>
<gene>
    <name evidence="2" type="ORF">SOCE836_051990</name>
</gene>
<evidence type="ECO:0000313" key="3">
    <source>
        <dbReference type="Proteomes" id="UP000295497"/>
    </source>
</evidence>
<reference evidence="2 3" key="1">
    <citation type="submission" date="2015-09" db="EMBL/GenBank/DDBJ databases">
        <title>Sorangium comparison.</title>
        <authorList>
            <person name="Zaburannyi N."/>
            <person name="Bunk B."/>
            <person name="Overmann J."/>
            <person name="Mueller R."/>
        </authorList>
    </citation>
    <scope>NUCLEOTIDE SEQUENCE [LARGE SCALE GENOMIC DNA]</scope>
    <source>
        <strain evidence="2 3">So ce836</strain>
    </source>
</reference>